<name>Q0W8I3_METAR</name>
<reference evidence="2 3" key="1">
    <citation type="journal article" date="2006" name="Science">
        <title>Genome of rice cluster I archaea -- the key methane producers in the rice rhizosphere.</title>
        <authorList>
            <person name="Erkel C."/>
            <person name="Kube M."/>
            <person name="Reinhardt R."/>
            <person name="Liesack W."/>
        </authorList>
    </citation>
    <scope>NUCLEOTIDE SEQUENCE [LARGE SCALE GENOMIC DNA]</scope>
    <source>
        <strain evidence="3">DSM 22066 / NBRC 105507 / MRE50</strain>
    </source>
</reference>
<dbReference type="EMBL" id="AM114193">
    <property type="protein sequence ID" value="CAJ35310.1"/>
    <property type="molecule type" value="Genomic_DNA"/>
</dbReference>
<dbReference type="ESTHER" id="uncma-q0w8i3">
    <property type="family name" value="6_AlphaBeta_hydrolase"/>
</dbReference>
<dbReference type="STRING" id="351160.LRC338"/>
<organism evidence="2 3">
    <name type="scientific">Methanocella arvoryzae (strain DSM 22066 / NBRC 105507 / MRE50)</name>
    <dbReference type="NCBI Taxonomy" id="351160"/>
    <lineage>
        <taxon>Archaea</taxon>
        <taxon>Methanobacteriati</taxon>
        <taxon>Methanobacteriota</taxon>
        <taxon>Stenosarchaea group</taxon>
        <taxon>Methanomicrobia</taxon>
        <taxon>Methanocellales</taxon>
        <taxon>Methanocellaceae</taxon>
        <taxon>Methanocella</taxon>
    </lineage>
</organism>
<dbReference type="InterPro" id="IPR000073">
    <property type="entry name" value="AB_hydrolase_1"/>
</dbReference>
<feature type="domain" description="AB hydrolase-1" evidence="1">
    <location>
        <begin position="16"/>
        <end position="245"/>
    </location>
</feature>
<dbReference type="GO" id="GO:0047372">
    <property type="term" value="F:monoacylglycerol lipase activity"/>
    <property type="evidence" value="ECO:0007669"/>
    <property type="project" value="TreeGrafter"/>
</dbReference>
<keyword evidence="3" id="KW-1185">Reference proteome</keyword>
<dbReference type="InterPro" id="IPR050266">
    <property type="entry name" value="AB_hydrolase_sf"/>
</dbReference>
<dbReference type="Gene3D" id="3.40.50.1820">
    <property type="entry name" value="alpha/beta hydrolase"/>
    <property type="match status" value="1"/>
</dbReference>
<dbReference type="AlphaFoldDB" id="Q0W8I3"/>
<dbReference type="Pfam" id="PF12697">
    <property type="entry name" value="Abhydrolase_6"/>
    <property type="match status" value="1"/>
</dbReference>
<dbReference type="Proteomes" id="UP000000663">
    <property type="component" value="Chromosome"/>
</dbReference>
<dbReference type="eggNOG" id="arCOG01648">
    <property type="taxonomic scope" value="Archaea"/>
</dbReference>
<dbReference type="OrthoDB" id="7531at2157"/>
<proteinExistence type="predicted"/>
<dbReference type="GeneID" id="5144174"/>
<gene>
    <name evidence="2" type="ORF">LRC338</name>
</gene>
<protein>
    <recommendedName>
        <fullName evidence="1">AB hydrolase-1 domain-containing protein</fullName>
    </recommendedName>
</protein>
<dbReference type="InterPro" id="IPR029058">
    <property type="entry name" value="AB_hydrolase_fold"/>
</dbReference>
<dbReference type="SUPFAM" id="SSF53474">
    <property type="entry name" value="alpha/beta-Hydrolases"/>
    <property type="match status" value="1"/>
</dbReference>
<evidence type="ECO:0000313" key="2">
    <source>
        <dbReference type="EMBL" id="CAJ35310.1"/>
    </source>
</evidence>
<accession>Q0W8I3</accession>
<dbReference type="RefSeq" id="WP_012037180.1">
    <property type="nucleotide sequence ID" value="NC_009464.1"/>
</dbReference>
<evidence type="ECO:0000313" key="3">
    <source>
        <dbReference type="Proteomes" id="UP000000663"/>
    </source>
</evidence>
<dbReference type="PANTHER" id="PTHR43798">
    <property type="entry name" value="MONOACYLGLYCEROL LIPASE"/>
    <property type="match status" value="1"/>
</dbReference>
<dbReference type="GO" id="GO:0016020">
    <property type="term" value="C:membrane"/>
    <property type="evidence" value="ECO:0007669"/>
    <property type="project" value="TreeGrafter"/>
</dbReference>
<evidence type="ECO:0000259" key="1">
    <source>
        <dbReference type="Pfam" id="PF12697"/>
    </source>
</evidence>
<sequence>MALYIHESGTANAPSIVFLHGGGMSGWMWDKILRLMQDYHCIVPDLPDHGRSRSEGPFYHERAAALISEVIKARAHGGKAHVVGISLGAQVLLELLARSPEVVDHAVVNSPELRPVPGSGLMLHPLLFDPTIKLTVPLARNRSFARAQAKSYHLPEDMFETYFEDTRQTRGEVLARILRANMTYKLPAALKDIHVPVLALAGEKEYGMMKASARDIAATMPIATAYVVKGVGHTFSFEKPELYADLVRNWINDRPLPEKVLVRL</sequence>
<dbReference type="GO" id="GO:0046464">
    <property type="term" value="P:acylglycerol catabolic process"/>
    <property type="evidence" value="ECO:0007669"/>
    <property type="project" value="TreeGrafter"/>
</dbReference>
<dbReference type="KEGG" id="rci:LRC338"/>
<dbReference type="PANTHER" id="PTHR43798:SF5">
    <property type="entry name" value="MONOACYLGLYCEROL LIPASE ABHD6"/>
    <property type="match status" value="1"/>
</dbReference>